<feature type="transmembrane region" description="Helical" evidence="5">
    <location>
        <begin position="92"/>
        <end position="113"/>
    </location>
</feature>
<dbReference type="GO" id="GO:0016874">
    <property type="term" value="F:ligase activity"/>
    <property type="evidence" value="ECO:0007669"/>
    <property type="project" value="UniProtKB-KW"/>
</dbReference>
<feature type="transmembrane region" description="Helical" evidence="5">
    <location>
        <begin position="167"/>
        <end position="186"/>
    </location>
</feature>
<dbReference type="RefSeq" id="WP_195170107.1">
    <property type="nucleotide sequence ID" value="NZ_CP062983.1"/>
</dbReference>
<keyword evidence="2 5" id="KW-0812">Transmembrane</keyword>
<evidence type="ECO:0000256" key="5">
    <source>
        <dbReference type="SAM" id="Phobius"/>
    </source>
</evidence>
<dbReference type="Pfam" id="PF04932">
    <property type="entry name" value="Wzy_C"/>
    <property type="match status" value="1"/>
</dbReference>
<evidence type="ECO:0000256" key="4">
    <source>
        <dbReference type="ARBA" id="ARBA00023136"/>
    </source>
</evidence>
<organism evidence="7 8">
    <name type="scientific">Phototrophicus methaneseepsis</name>
    <dbReference type="NCBI Taxonomy" id="2710758"/>
    <lineage>
        <taxon>Bacteria</taxon>
        <taxon>Bacillati</taxon>
        <taxon>Chloroflexota</taxon>
        <taxon>Candidatus Thermofontia</taxon>
        <taxon>Phototrophicales</taxon>
        <taxon>Phototrophicaceae</taxon>
        <taxon>Phototrophicus</taxon>
    </lineage>
</organism>
<sequence length="401" mass="45249">MKSVRTIDILIFAIGLLLPLINLTGNVDTAIEANNIFSRIAIVDILVIFFLINSFIARQINISFAGKFYIYVLIFSCCLGLFFTASDPGLSSYTGVLAEFAALFMAFLYWILGYTIAKDLHSLKVLIAGIFASVYWQAIIVIHDFLFPTQQWFQSRLIGRVTGTFRNGAQLSVYGYMVTGIVFTFGNILVKKRWLLIVITGLLSSLFVIGGSRRTAIFAISVAMAIYLFLGLMKNDKRAYGIVVFLVTLGVGIVLGNGENLNEFFVVERIDNAFEIASDPDNFIFEQYESVFNNIGQWFPWGVGIGRNYLISPTGKHEMHSAYTSILVDLGVPGFVAFFWLFFDVFRQRRSNSNILITAAYYIVIAFLFSTFVMMIHGTLHRDRYFMLYLGLVSRVYLVKS</sequence>
<proteinExistence type="predicted"/>
<name>A0A7S8E813_9CHLR</name>
<keyword evidence="4 5" id="KW-0472">Membrane</keyword>
<comment type="subcellular location">
    <subcellularLocation>
        <location evidence="1">Membrane</location>
        <topology evidence="1">Multi-pass membrane protein</topology>
    </subcellularLocation>
</comment>
<feature type="transmembrane region" description="Helical" evidence="5">
    <location>
        <begin position="355"/>
        <end position="380"/>
    </location>
</feature>
<evidence type="ECO:0000256" key="1">
    <source>
        <dbReference type="ARBA" id="ARBA00004141"/>
    </source>
</evidence>
<feature type="domain" description="O-antigen ligase-related" evidence="6">
    <location>
        <begin position="201"/>
        <end position="339"/>
    </location>
</feature>
<dbReference type="GO" id="GO:0016020">
    <property type="term" value="C:membrane"/>
    <property type="evidence" value="ECO:0007669"/>
    <property type="project" value="UniProtKB-SubCell"/>
</dbReference>
<dbReference type="PANTHER" id="PTHR37422">
    <property type="entry name" value="TEICHURONIC ACID BIOSYNTHESIS PROTEIN TUAE"/>
    <property type="match status" value="1"/>
</dbReference>
<dbReference type="EMBL" id="CP062983">
    <property type="protein sequence ID" value="QPC82037.1"/>
    <property type="molecule type" value="Genomic_DNA"/>
</dbReference>
<keyword evidence="8" id="KW-1185">Reference proteome</keyword>
<feature type="transmembrane region" description="Helical" evidence="5">
    <location>
        <begin position="7"/>
        <end position="24"/>
    </location>
</feature>
<evidence type="ECO:0000256" key="3">
    <source>
        <dbReference type="ARBA" id="ARBA00022989"/>
    </source>
</evidence>
<evidence type="ECO:0000313" key="7">
    <source>
        <dbReference type="EMBL" id="QPC82037.1"/>
    </source>
</evidence>
<feature type="transmembrane region" description="Helical" evidence="5">
    <location>
        <begin position="239"/>
        <end position="256"/>
    </location>
</feature>
<evidence type="ECO:0000259" key="6">
    <source>
        <dbReference type="Pfam" id="PF04932"/>
    </source>
</evidence>
<reference evidence="7 8" key="1">
    <citation type="submission" date="2020-02" db="EMBL/GenBank/DDBJ databases">
        <authorList>
            <person name="Zheng R.K."/>
            <person name="Sun C.M."/>
        </authorList>
    </citation>
    <scope>NUCLEOTIDE SEQUENCE [LARGE SCALE GENOMIC DNA]</scope>
    <source>
        <strain evidence="8">rifampicinis</strain>
    </source>
</reference>
<dbReference type="Proteomes" id="UP000594468">
    <property type="component" value="Chromosome"/>
</dbReference>
<gene>
    <name evidence="7" type="ORF">G4Y79_20465</name>
</gene>
<keyword evidence="3 5" id="KW-1133">Transmembrane helix</keyword>
<accession>A0A7S8E813</accession>
<feature type="transmembrane region" description="Helical" evidence="5">
    <location>
        <begin position="193"/>
        <end position="210"/>
    </location>
</feature>
<feature type="transmembrane region" description="Helical" evidence="5">
    <location>
        <begin position="322"/>
        <end position="343"/>
    </location>
</feature>
<evidence type="ECO:0000256" key="2">
    <source>
        <dbReference type="ARBA" id="ARBA00022692"/>
    </source>
</evidence>
<protein>
    <submittedName>
        <fullName evidence="7">O-antigen ligase family protein</fullName>
    </submittedName>
</protein>
<feature type="transmembrane region" description="Helical" evidence="5">
    <location>
        <begin position="68"/>
        <end position="86"/>
    </location>
</feature>
<dbReference type="KEGG" id="pmet:G4Y79_20465"/>
<feature type="transmembrane region" description="Helical" evidence="5">
    <location>
        <begin position="125"/>
        <end position="147"/>
    </location>
</feature>
<dbReference type="InterPro" id="IPR051533">
    <property type="entry name" value="WaaL-like"/>
</dbReference>
<feature type="transmembrane region" description="Helical" evidence="5">
    <location>
        <begin position="36"/>
        <end position="56"/>
    </location>
</feature>
<keyword evidence="7" id="KW-0436">Ligase</keyword>
<feature type="transmembrane region" description="Helical" evidence="5">
    <location>
        <begin position="216"/>
        <end position="232"/>
    </location>
</feature>
<evidence type="ECO:0000313" key="8">
    <source>
        <dbReference type="Proteomes" id="UP000594468"/>
    </source>
</evidence>
<dbReference type="PANTHER" id="PTHR37422:SF17">
    <property type="entry name" value="O-ANTIGEN LIGASE"/>
    <property type="match status" value="1"/>
</dbReference>
<dbReference type="InterPro" id="IPR007016">
    <property type="entry name" value="O-antigen_ligase-rel_domated"/>
</dbReference>
<dbReference type="AlphaFoldDB" id="A0A7S8E813"/>